<dbReference type="GO" id="GO:0036373">
    <property type="term" value="F:L-fucose mutarotase activity"/>
    <property type="evidence" value="ECO:0007669"/>
    <property type="project" value="UniProtKB-EC"/>
</dbReference>
<dbReference type="InterPro" id="IPR007721">
    <property type="entry name" value="RbsD_FucU"/>
</dbReference>
<dbReference type="InterPro" id="IPR050443">
    <property type="entry name" value="RbsD/FucU_mutarotase"/>
</dbReference>
<keyword evidence="2" id="KW-0413">Isomerase</keyword>
<accession>A0A175S1V6</accession>
<dbReference type="RefSeq" id="WP_058724346.1">
    <property type="nucleotide sequence ID" value="NZ_LDQC01000008.1"/>
</dbReference>
<reference evidence="4 5" key="1">
    <citation type="journal article" date="2016" name="Front. Microbiol.">
        <title>Genomic Resource of Rice Seed Associated Bacteria.</title>
        <authorList>
            <person name="Midha S."/>
            <person name="Bansal K."/>
            <person name="Sharma S."/>
            <person name="Kumar N."/>
            <person name="Patil P.P."/>
            <person name="Chaudhry V."/>
            <person name="Patil P.B."/>
        </authorList>
    </citation>
    <scope>NUCLEOTIDE SEQUENCE [LARGE SCALE GENOMIC DNA]</scope>
    <source>
        <strain evidence="4 5">NS184</strain>
    </source>
</reference>
<evidence type="ECO:0000313" key="4">
    <source>
        <dbReference type="EMBL" id="KTR10730.1"/>
    </source>
</evidence>
<name>A0A175S1V6_9MICO</name>
<evidence type="ECO:0000256" key="2">
    <source>
        <dbReference type="ARBA" id="ARBA00023235"/>
    </source>
</evidence>
<dbReference type="PANTHER" id="PTHR31690:SF4">
    <property type="entry name" value="FUCOSE MUTAROTASE"/>
    <property type="match status" value="1"/>
</dbReference>
<dbReference type="GO" id="GO:0042806">
    <property type="term" value="F:fucose binding"/>
    <property type="evidence" value="ECO:0007669"/>
    <property type="project" value="TreeGrafter"/>
</dbReference>
<dbReference type="AlphaFoldDB" id="A0A175S1V6"/>
<dbReference type="PANTHER" id="PTHR31690">
    <property type="entry name" value="FUCOSE MUTAROTASE"/>
    <property type="match status" value="1"/>
</dbReference>
<dbReference type="EMBL" id="LDQC01000008">
    <property type="protein sequence ID" value="KTR10730.1"/>
    <property type="molecule type" value="Genomic_DNA"/>
</dbReference>
<comment type="catalytic activity">
    <reaction evidence="1">
        <text>beta-D-ribopyranose = beta-D-ribofuranose</text>
        <dbReference type="Rhea" id="RHEA:25432"/>
        <dbReference type="ChEBI" id="CHEBI:27476"/>
        <dbReference type="ChEBI" id="CHEBI:47002"/>
        <dbReference type="EC" id="5.4.99.62"/>
    </reaction>
</comment>
<evidence type="ECO:0000256" key="3">
    <source>
        <dbReference type="ARBA" id="ARBA00036324"/>
    </source>
</evidence>
<dbReference type="PATRIC" id="fig|33881.3.peg.3140"/>
<sequence length="147" mass="15604">MLKGIDPVLNAEVMSVLMSMGHGDEILICDVNHPAASIAAHTVHGSVVHMSGCDIEHATTAILSLLPLDTFVDAPIRRMEVVGAPESIAAAHETMQRVANRVLGGPVAIKALSRFDFYEAARGAFAVIRTSDPGPYGCFLLRKGVID</sequence>
<dbReference type="SUPFAM" id="SSF102546">
    <property type="entry name" value="RbsD-like"/>
    <property type="match status" value="1"/>
</dbReference>
<dbReference type="OrthoDB" id="9805009at2"/>
<gene>
    <name evidence="4" type="ORF">NS184_01320</name>
</gene>
<dbReference type="Proteomes" id="UP000078252">
    <property type="component" value="Unassembled WGS sequence"/>
</dbReference>
<comment type="catalytic activity">
    <reaction evidence="3">
        <text>alpha-L-fucose = beta-L-fucose</text>
        <dbReference type="Rhea" id="RHEA:25580"/>
        <dbReference type="ChEBI" id="CHEBI:42548"/>
        <dbReference type="ChEBI" id="CHEBI:42589"/>
        <dbReference type="EC" id="5.1.3.29"/>
    </reaction>
</comment>
<dbReference type="GO" id="GO:0006004">
    <property type="term" value="P:fucose metabolic process"/>
    <property type="evidence" value="ECO:0007669"/>
    <property type="project" value="TreeGrafter"/>
</dbReference>
<dbReference type="GO" id="GO:0062193">
    <property type="term" value="F:D-ribose pyranase activity"/>
    <property type="evidence" value="ECO:0007669"/>
    <property type="project" value="UniProtKB-EC"/>
</dbReference>
<dbReference type="Pfam" id="PF05025">
    <property type="entry name" value="RbsD_FucU"/>
    <property type="match status" value="1"/>
</dbReference>
<proteinExistence type="predicted"/>
<comment type="caution">
    <text evidence="4">The sequence shown here is derived from an EMBL/GenBank/DDBJ whole genome shotgun (WGS) entry which is preliminary data.</text>
</comment>
<organism evidence="4 5">
    <name type="scientific">Curtobacterium luteum</name>
    <dbReference type="NCBI Taxonomy" id="33881"/>
    <lineage>
        <taxon>Bacteria</taxon>
        <taxon>Bacillati</taxon>
        <taxon>Actinomycetota</taxon>
        <taxon>Actinomycetes</taxon>
        <taxon>Micrococcales</taxon>
        <taxon>Microbacteriaceae</taxon>
        <taxon>Curtobacterium</taxon>
    </lineage>
</organism>
<protein>
    <submittedName>
        <fullName evidence="4">Fucose-binding protein</fullName>
    </submittedName>
</protein>
<evidence type="ECO:0000313" key="5">
    <source>
        <dbReference type="Proteomes" id="UP000078252"/>
    </source>
</evidence>
<dbReference type="Gene3D" id="3.40.1650.10">
    <property type="entry name" value="RbsD-like domain"/>
    <property type="match status" value="1"/>
</dbReference>
<dbReference type="InterPro" id="IPR023750">
    <property type="entry name" value="RbsD-like_sf"/>
</dbReference>
<evidence type="ECO:0000256" key="1">
    <source>
        <dbReference type="ARBA" id="ARBA00000223"/>
    </source>
</evidence>
<dbReference type="STRING" id="33881.NS184_01320"/>